<comment type="subcellular location">
    <subcellularLocation>
        <location evidence="2 5">Bacterial flagellum basal body</location>
    </subcellularLocation>
</comment>
<dbReference type="GO" id="GO:0071973">
    <property type="term" value="P:bacterial-type flagellum-dependent cell motility"/>
    <property type="evidence" value="ECO:0007669"/>
    <property type="project" value="InterPro"/>
</dbReference>
<keyword evidence="7" id="KW-1185">Reference proteome</keyword>
<name>A0A9Y2AJK0_9FIRM</name>
<dbReference type="PANTHER" id="PTHR30381:SF0">
    <property type="entry name" value="FLAGELLAR P-RING PROTEIN"/>
    <property type="match status" value="1"/>
</dbReference>
<dbReference type="PANTHER" id="PTHR30381">
    <property type="entry name" value="FLAGELLAR P-RING PERIPLASMIC PROTEIN FLGI"/>
    <property type="match status" value="1"/>
</dbReference>
<evidence type="ECO:0000256" key="5">
    <source>
        <dbReference type="HAMAP-Rule" id="MF_00416"/>
    </source>
</evidence>
<protein>
    <recommendedName>
        <fullName evidence="5">Flagellar P-ring protein</fullName>
    </recommendedName>
    <alternativeName>
        <fullName evidence="5">Basal body P-ring protein</fullName>
    </alternativeName>
</protein>
<sequence precursor="true">MQKKIATIALLVILCFMTTTVFAASTTVSTRIKDIAKVQGVRSNQLIGYGLVVGLAGTGDSNKTLETLQSVGNMLKAFGVSIDSSQLKTKNVAAVMVTANLPAFARPGDTIDLTISSMGDAKSIQGGTLLQTPLKAANGQVYAVGQGAVSTGGFATSSGGGGTSKNFTTVGLSPNGGIVERDVEAKLGSDGTISLSLAKPDFTTAARITNAINSRFGNIAGANNPGTVKITVPYMYQNNLIGFVAELEDLYVTPDSIAKVVVNERTGTIVMGGNVAVDEVAIAQGGLNVNIVKTTSVNQPQPFSLGETIVSKDTDVQVTEDKAHTIVLSATANVSDVVGALNAIGATPRDIISILQAMKAAGALHADLEII</sequence>
<organism evidence="6 7">
    <name type="scientific">Selenobaculum gibii</name>
    <dbReference type="NCBI Taxonomy" id="3054208"/>
    <lineage>
        <taxon>Bacteria</taxon>
        <taxon>Bacillati</taxon>
        <taxon>Bacillota</taxon>
        <taxon>Negativicutes</taxon>
        <taxon>Selenomonadales</taxon>
        <taxon>Selenomonadaceae</taxon>
        <taxon>Selenobaculum</taxon>
    </lineage>
</organism>
<accession>A0A9Y2AJK0</accession>
<dbReference type="Pfam" id="PF02119">
    <property type="entry name" value="FlgI"/>
    <property type="match status" value="1"/>
</dbReference>
<dbReference type="EMBL" id="CP120678">
    <property type="protein sequence ID" value="WIW71016.1"/>
    <property type="molecule type" value="Genomic_DNA"/>
</dbReference>
<feature type="signal peptide" evidence="5">
    <location>
        <begin position="1"/>
        <end position="23"/>
    </location>
</feature>
<comment type="function">
    <text evidence="1 5">Assembles around the rod to form the L-ring and probably protects the motor/basal body from shearing forces during rotation.</text>
</comment>
<dbReference type="InterPro" id="IPR001782">
    <property type="entry name" value="Flag_FlgI"/>
</dbReference>
<keyword evidence="6" id="KW-0282">Flagellum</keyword>
<evidence type="ECO:0000313" key="7">
    <source>
        <dbReference type="Proteomes" id="UP001243623"/>
    </source>
</evidence>
<dbReference type="GO" id="GO:0030288">
    <property type="term" value="C:outer membrane-bounded periplasmic space"/>
    <property type="evidence" value="ECO:0007669"/>
    <property type="project" value="InterPro"/>
</dbReference>
<comment type="similarity">
    <text evidence="5">Belongs to the FlgI family.</text>
</comment>
<keyword evidence="6" id="KW-0969">Cilium</keyword>
<feature type="chain" id="PRO_5041028276" description="Flagellar P-ring protein" evidence="5">
    <location>
        <begin position="24"/>
        <end position="371"/>
    </location>
</feature>
<evidence type="ECO:0000313" key="6">
    <source>
        <dbReference type="EMBL" id="WIW71016.1"/>
    </source>
</evidence>
<dbReference type="PRINTS" id="PR01010">
    <property type="entry name" value="FLGPRINGFLGI"/>
</dbReference>
<evidence type="ECO:0000256" key="1">
    <source>
        <dbReference type="ARBA" id="ARBA00002591"/>
    </source>
</evidence>
<dbReference type="AlphaFoldDB" id="A0A9Y2AJK0"/>
<evidence type="ECO:0000256" key="2">
    <source>
        <dbReference type="ARBA" id="ARBA00004117"/>
    </source>
</evidence>
<keyword evidence="4 5" id="KW-0975">Bacterial flagellum</keyword>
<comment type="subunit">
    <text evidence="5">The basal body constitutes a major portion of the flagellar organelle and consists of four rings (L,P,S, and M) mounted on a central rod.</text>
</comment>
<dbReference type="HAMAP" id="MF_00416">
    <property type="entry name" value="FlgI"/>
    <property type="match status" value="1"/>
</dbReference>
<evidence type="ECO:0000256" key="4">
    <source>
        <dbReference type="ARBA" id="ARBA00023143"/>
    </source>
</evidence>
<evidence type="ECO:0000256" key="3">
    <source>
        <dbReference type="ARBA" id="ARBA00022729"/>
    </source>
</evidence>
<keyword evidence="3 5" id="KW-0732">Signal</keyword>
<gene>
    <name evidence="5" type="primary">flgI</name>
    <name evidence="6" type="ORF">P3F81_01445</name>
</gene>
<dbReference type="Proteomes" id="UP001243623">
    <property type="component" value="Chromosome"/>
</dbReference>
<dbReference type="NCBIfam" id="NF003676">
    <property type="entry name" value="PRK05303.1"/>
    <property type="match status" value="1"/>
</dbReference>
<proteinExistence type="inferred from homology"/>
<reference evidence="6" key="1">
    <citation type="submission" date="2023-03" db="EMBL/GenBank/DDBJ databases">
        <title>Selenobaculum gbiensis gen. nov. sp. nov., a new bacterium isolated from the gut microbiota of IBD patient.</title>
        <authorList>
            <person name="Yeo S."/>
            <person name="Park H."/>
            <person name="Huh C.S."/>
        </authorList>
    </citation>
    <scope>NUCLEOTIDE SEQUENCE</scope>
    <source>
        <strain evidence="6">ICN-92133</strain>
    </source>
</reference>
<keyword evidence="6" id="KW-0966">Cell projection</keyword>
<dbReference type="GO" id="GO:0005198">
    <property type="term" value="F:structural molecule activity"/>
    <property type="evidence" value="ECO:0007669"/>
    <property type="project" value="InterPro"/>
</dbReference>
<dbReference type="KEGG" id="sgbi:P3F81_01445"/>
<dbReference type="GO" id="GO:0009428">
    <property type="term" value="C:bacterial-type flagellum basal body, distal rod, P ring"/>
    <property type="evidence" value="ECO:0007669"/>
    <property type="project" value="InterPro"/>
</dbReference>
<dbReference type="RefSeq" id="WP_147667037.1">
    <property type="nucleotide sequence ID" value="NZ_CP120678.1"/>
</dbReference>